<keyword evidence="2" id="KW-1185">Reference proteome</keyword>
<dbReference type="EMBL" id="CM039439">
    <property type="protein sequence ID" value="KAI4297724.1"/>
    <property type="molecule type" value="Genomic_DNA"/>
</dbReference>
<evidence type="ECO:0000313" key="2">
    <source>
        <dbReference type="Proteomes" id="UP000828941"/>
    </source>
</evidence>
<dbReference type="Proteomes" id="UP000828941">
    <property type="component" value="Chromosome 14"/>
</dbReference>
<comment type="caution">
    <text evidence="1">The sequence shown here is derived from an EMBL/GenBank/DDBJ whole genome shotgun (WGS) entry which is preliminary data.</text>
</comment>
<name>A0ACB9KKU7_BAUVA</name>
<accession>A0ACB9KKU7</accession>
<proteinExistence type="predicted"/>
<organism evidence="1 2">
    <name type="scientific">Bauhinia variegata</name>
    <name type="common">Purple orchid tree</name>
    <name type="synonym">Phanera variegata</name>
    <dbReference type="NCBI Taxonomy" id="167791"/>
    <lineage>
        <taxon>Eukaryota</taxon>
        <taxon>Viridiplantae</taxon>
        <taxon>Streptophyta</taxon>
        <taxon>Embryophyta</taxon>
        <taxon>Tracheophyta</taxon>
        <taxon>Spermatophyta</taxon>
        <taxon>Magnoliopsida</taxon>
        <taxon>eudicotyledons</taxon>
        <taxon>Gunneridae</taxon>
        <taxon>Pentapetalae</taxon>
        <taxon>rosids</taxon>
        <taxon>fabids</taxon>
        <taxon>Fabales</taxon>
        <taxon>Fabaceae</taxon>
        <taxon>Cercidoideae</taxon>
        <taxon>Cercideae</taxon>
        <taxon>Bauhiniinae</taxon>
        <taxon>Bauhinia</taxon>
    </lineage>
</organism>
<reference evidence="1 2" key="1">
    <citation type="journal article" date="2022" name="DNA Res.">
        <title>Chromosomal-level genome assembly of the orchid tree Bauhinia variegata (Leguminosae; Cercidoideae) supports the allotetraploid origin hypothesis of Bauhinia.</title>
        <authorList>
            <person name="Zhong Y."/>
            <person name="Chen Y."/>
            <person name="Zheng D."/>
            <person name="Pang J."/>
            <person name="Liu Y."/>
            <person name="Luo S."/>
            <person name="Meng S."/>
            <person name="Qian L."/>
            <person name="Wei D."/>
            <person name="Dai S."/>
            <person name="Zhou R."/>
        </authorList>
    </citation>
    <scope>NUCLEOTIDE SEQUENCE [LARGE SCALE GENOMIC DNA]</scope>
    <source>
        <strain evidence="1">BV-YZ2020</strain>
    </source>
</reference>
<gene>
    <name evidence="1" type="ORF">L6164_037599</name>
</gene>
<sequence>MADSKSVDASLWWDSFTLLFTELENSSLSTELPQNLAKKLKDNHAWFLNTVSLFKTPNEKSREALNSQKLQIGSHQLTIQSELKDKALQISSYVQLDEVQSYILAERSIKHNNVAAHSSVQEFLHMILIQYYMERQCLMKCVRWILLHTIYIGAGSKAHIIEEEARKLFHDGLESKLLSFFEGLLSSSYPQQMDVDLFTLWAEETLIEDNLVLDILFLAYYDSFCTCSGEKWKKLCSLYKGILSGHYNLGKLAITSEARNLSCHVKIQLLLILIETLDLENLLQMVHDEIPFRKGVSAFSLSDIQQMDALLSTFSAFEMKEAGPLVLAWAVFLCLILTLPGKDENNELMEIDHSGYVRQAFDAGCLSYCAQFLQCDLLKEYDGPVSGYHSVLRTFVSAFIASYEINLQMEDSNPTLILDIICNIYRGEESLCVQFWDKESFIDGPIRCLLCNLESEFPFRKVEFVQLLSSLCEGTWPAECVYNFLDKSVGVSSLFEISTDSLADDVSHVVEAQQPVQIPGIEGFIIPAGTRGRVLKVLGDNTALVRWERAPSGLSLLLLHLAQEMYLDGKEEVLFTLDLLSRLVSFNTAVCSSLIKISNFTQFNEISMMNERVEESYWVVEMICSLVKNLPLNSHSAALMSMGIKILGKMLICSPSHVTGIALNTHLFDITLQTTMFSVANNGLSSGSWLLSEKLARMLLIDCEQNSNDCPLAISVLDFTIQLVETGLENDAVLALVIFSLQYVLINHEYWKYKVKHIRWRITLKVLELMKRCIVSMSYHGKLGQIIQDVVFSDSSIHSTLFRIICTTSHALEKLHVSRLFDPMEIEGLQLAISYALDVLFIMLSKVSKDTMSSFTVFHQAVFSCSTKPVPVVTAAISLISYFPDPAIQFGAVRVASMIFAIADCMQPFLYGTACFSPDDKQISDLRDSLSYILLEQSVPKEDLFVAAVNLLTSAARYQPAFLVTLFASEENNCNQFNTVDDVKQKKDETSLVSKKSCLIDALLHYIERADDLIKSNPRMLLSVLNLMNFLWQGAPQYTNLLESLRISEEFWKQLSNANSEVAASEAPLLDNLTEKAALNRAYRYQCQSAILEIMAYELFLQKKLLLAKSLAKNEAESKEKEQNALKTEKSKAKSLGDLKEIWSSWCKDTVLEKLIKSYTSSGYNNEIYYRAKVATSLFTVHAMERLAAANSGSLSVSLLQKIHVILMKLGVHPAFSELLSHYSQHGYSEGKELKKLIVTDLYYHIQGELEGRKISTGPFKELSQYLIESNFLQTYQHRFNDDSSTTTKNVYLFDLIRLRADLGLDVWDCSEWKASKGVVETMLHHLQEANSVMLLSSSKLSALKALIAVLAVYHDYSMEKNTTGERIPDELIFTCIDHICQSFYATVETLTPVLDASEHILDFLASQAELLLHLTRTVCKSLSLHISLLILNCAGSGLKILSELRTLPSGANIIMNLLLTLLLSVLESTFLSLHLGKAKDKESVDDFSKVSNVTLGLLPILCNCIAASELCKPSLSVMDLILRNFLTPSTWLPIIQNHLQLQIVMLKLQDKTSIAIIMKFFLTLARVKGGAEMLYCSGFLSSLRVLFAESGEASPRIHSESLDSSYEKGEMLQNIWGLGLSVVTAMVQSLGDSSSSTIIVDTMIPYFFSEKAYLIFSSLDAPDLPSDNHDKKRPRAPKSHISLLSLKETEITLMLMCELAKHWNSWIKAIKEVDRQLREKCIHLLAFIGRGTQRLGELSSRNAPLLCPPTLKEDFDCLLKPAYIDSKSGWFALTPLGCISKPKVSFSTALTIFGQASETTSPPTKSYFSDAVAVQIYKIAFLLLKFLCIQAEGAARRAEEVGFVDLAHFPELPMPEILHGLQDQAIAIVTELCVANKLKVSPEIQNVCNLLLRIVEMALHLELCVLQICGLRPVLGRVEEFAKEVKSLFSALEGHAFLKASSESLKQIISFVYPGVLQAEGFI</sequence>
<evidence type="ECO:0000313" key="1">
    <source>
        <dbReference type="EMBL" id="KAI4297724.1"/>
    </source>
</evidence>
<protein>
    <submittedName>
        <fullName evidence="1">Uncharacterized protein</fullName>
    </submittedName>
</protein>